<dbReference type="SUPFAM" id="SSF158446">
    <property type="entry name" value="IVS-encoded protein-like"/>
    <property type="match status" value="1"/>
</dbReference>
<evidence type="ECO:0000313" key="3">
    <source>
        <dbReference type="Proteomes" id="UP001501725"/>
    </source>
</evidence>
<dbReference type="Pfam" id="PF05635">
    <property type="entry name" value="23S_rRNA_IVP"/>
    <property type="match status" value="1"/>
</dbReference>
<accession>A0ABP8G8K1</accession>
<dbReference type="InterPro" id="IPR012657">
    <property type="entry name" value="23S_rRNA-intervening_sequence"/>
</dbReference>
<evidence type="ECO:0000256" key="1">
    <source>
        <dbReference type="SAM" id="MobiDB-lite"/>
    </source>
</evidence>
<dbReference type="Gene3D" id="1.20.1440.60">
    <property type="entry name" value="23S rRNA-intervening sequence"/>
    <property type="match status" value="1"/>
</dbReference>
<reference evidence="3" key="1">
    <citation type="journal article" date="2019" name="Int. J. Syst. Evol. Microbiol.">
        <title>The Global Catalogue of Microorganisms (GCM) 10K type strain sequencing project: providing services to taxonomists for standard genome sequencing and annotation.</title>
        <authorList>
            <consortium name="The Broad Institute Genomics Platform"/>
            <consortium name="The Broad Institute Genome Sequencing Center for Infectious Disease"/>
            <person name="Wu L."/>
            <person name="Ma J."/>
        </authorList>
    </citation>
    <scope>NUCLEOTIDE SEQUENCE [LARGE SCALE GENOMIC DNA]</scope>
    <source>
        <strain evidence="3">JCM 17919</strain>
    </source>
</reference>
<dbReference type="Proteomes" id="UP001501725">
    <property type="component" value="Unassembled WGS sequence"/>
</dbReference>
<proteinExistence type="predicted"/>
<dbReference type="EMBL" id="BAABGY010000001">
    <property type="protein sequence ID" value="GAA4319485.1"/>
    <property type="molecule type" value="Genomic_DNA"/>
</dbReference>
<gene>
    <name evidence="2" type="ORF">GCM10023184_04240</name>
</gene>
<name>A0ABP8G8K1_9BACT</name>
<feature type="region of interest" description="Disordered" evidence="1">
    <location>
        <begin position="114"/>
        <end position="135"/>
    </location>
</feature>
<dbReference type="NCBIfam" id="TIGR02436">
    <property type="entry name" value="four helix bundle protein"/>
    <property type="match status" value="1"/>
</dbReference>
<dbReference type="RefSeq" id="WP_345252993.1">
    <property type="nucleotide sequence ID" value="NZ_BAABGY010000001.1"/>
</dbReference>
<comment type="caution">
    <text evidence="2">The sequence shown here is derived from an EMBL/GenBank/DDBJ whole genome shotgun (WGS) entry which is preliminary data.</text>
</comment>
<organism evidence="2 3">
    <name type="scientific">Flaviaesturariibacter amylovorans</name>
    <dbReference type="NCBI Taxonomy" id="1084520"/>
    <lineage>
        <taxon>Bacteria</taxon>
        <taxon>Pseudomonadati</taxon>
        <taxon>Bacteroidota</taxon>
        <taxon>Chitinophagia</taxon>
        <taxon>Chitinophagales</taxon>
        <taxon>Chitinophagaceae</taxon>
        <taxon>Flaviaestuariibacter</taxon>
    </lineage>
</organism>
<sequence>MARRLCQEIDVIIAETGLGREFKLHDQVRAAAGSITDNIAEGFGRGGNREFIQFLEVAHGSCAGTKSQIYRIVDRQYITEECLEGLLLLNARTGKAIDALIAYLQQCEIRGIPDSDTATRGEGAQPPKPLKPPKP</sequence>
<dbReference type="PANTHER" id="PTHR38471">
    <property type="entry name" value="FOUR HELIX BUNDLE PROTEIN"/>
    <property type="match status" value="1"/>
</dbReference>
<keyword evidence="3" id="KW-1185">Reference proteome</keyword>
<dbReference type="InterPro" id="IPR036583">
    <property type="entry name" value="23S_rRNA_IVS_sf"/>
</dbReference>
<protein>
    <submittedName>
        <fullName evidence="2">Four helix bundle protein</fullName>
    </submittedName>
</protein>
<dbReference type="PANTHER" id="PTHR38471:SF2">
    <property type="entry name" value="FOUR HELIX BUNDLE PROTEIN"/>
    <property type="match status" value="1"/>
</dbReference>
<evidence type="ECO:0000313" key="2">
    <source>
        <dbReference type="EMBL" id="GAA4319485.1"/>
    </source>
</evidence>
<feature type="compositionally biased region" description="Pro residues" evidence="1">
    <location>
        <begin position="126"/>
        <end position="135"/>
    </location>
</feature>